<gene>
    <name evidence="2" type="ORF">EV650_4754</name>
</gene>
<dbReference type="AlphaFoldDB" id="A0A4R7ZNA9"/>
<comment type="caution">
    <text evidence="2">The sequence shown here is derived from an EMBL/GenBank/DDBJ whole genome shotgun (WGS) entry which is preliminary data.</text>
</comment>
<dbReference type="InterPro" id="IPR032710">
    <property type="entry name" value="NTF2-like_dom_sf"/>
</dbReference>
<evidence type="ECO:0000313" key="3">
    <source>
        <dbReference type="Proteomes" id="UP000295447"/>
    </source>
</evidence>
<name>A0A4R7ZNA9_9ACTN</name>
<dbReference type="InterPro" id="IPR037401">
    <property type="entry name" value="SnoaL-like"/>
</dbReference>
<dbReference type="RefSeq" id="WP_166678246.1">
    <property type="nucleotide sequence ID" value="NZ_SODF01000002.1"/>
</dbReference>
<sequence length="130" mass="14649">MTPLEVLELRRRHIVDRDFESFANLFAEDGVIEMPFAVAGLPDRLDGREAIREFSLKAADHPVEIVDLRVVQLHETVDPEVVILELVTDGRNTTTGEPFQATCVQVFRIQNGEIKLFRDYVSAATVPDLS</sequence>
<dbReference type="EMBL" id="SODF01000002">
    <property type="protein sequence ID" value="TDW18171.1"/>
    <property type="molecule type" value="Genomic_DNA"/>
</dbReference>
<evidence type="ECO:0000313" key="2">
    <source>
        <dbReference type="EMBL" id="TDW18171.1"/>
    </source>
</evidence>
<evidence type="ECO:0000259" key="1">
    <source>
        <dbReference type="Pfam" id="PF12680"/>
    </source>
</evidence>
<feature type="domain" description="SnoaL-like" evidence="1">
    <location>
        <begin position="15"/>
        <end position="115"/>
    </location>
</feature>
<dbReference type="Gene3D" id="3.10.450.50">
    <property type="match status" value="1"/>
</dbReference>
<organism evidence="2 3">
    <name type="scientific">Kribbella kalugense</name>
    <dbReference type="NCBI Taxonomy" id="2512221"/>
    <lineage>
        <taxon>Bacteria</taxon>
        <taxon>Bacillati</taxon>
        <taxon>Actinomycetota</taxon>
        <taxon>Actinomycetes</taxon>
        <taxon>Propionibacteriales</taxon>
        <taxon>Kribbellaceae</taxon>
        <taxon>Kribbella</taxon>
    </lineage>
</organism>
<dbReference type="Proteomes" id="UP000295447">
    <property type="component" value="Unassembled WGS sequence"/>
</dbReference>
<dbReference type="Pfam" id="PF12680">
    <property type="entry name" value="SnoaL_2"/>
    <property type="match status" value="1"/>
</dbReference>
<dbReference type="CDD" id="cd00531">
    <property type="entry name" value="NTF2_like"/>
    <property type="match status" value="1"/>
</dbReference>
<keyword evidence="3" id="KW-1185">Reference proteome</keyword>
<proteinExistence type="predicted"/>
<reference evidence="2 3" key="1">
    <citation type="submission" date="2019-03" db="EMBL/GenBank/DDBJ databases">
        <title>Genomic Encyclopedia of Type Strains, Phase III (KMG-III): the genomes of soil and plant-associated and newly described type strains.</title>
        <authorList>
            <person name="Whitman W."/>
        </authorList>
    </citation>
    <scope>NUCLEOTIDE SEQUENCE [LARGE SCALE GENOMIC DNA]</scope>
    <source>
        <strain evidence="2 3">VKM Ac-2570</strain>
    </source>
</reference>
<protein>
    <recommendedName>
        <fullName evidence="1">SnoaL-like domain-containing protein</fullName>
    </recommendedName>
</protein>
<dbReference type="SUPFAM" id="SSF54427">
    <property type="entry name" value="NTF2-like"/>
    <property type="match status" value="1"/>
</dbReference>
<accession>A0A4R7ZNA9</accession>